<protein>
    <submittedName>
        <fullName evidence="2">Uncharacterized protein</fullName>
    </submittedName>
</protein>
<keyword evidence="1" id="KW-1133">Transmembrane helix</keyword>
<organism evidence="2 3">
    <name type="scientific">Acinetobacter pittii</name>
    <name type="common">Acinetobacter genomosp. 3</name>
    <dbReference type="NCBI Taxonomy" id="48296"/>
    <lineage>
        <taxon>Bacteria</taxon>
        <taxon>Pseudomonadati</taxon>
        <taxon>Pseudomonadota</taxon>
        <taxon>Gammaproteobacteria</taxon>
        <taxon>Moraxellales</taxon>
        <taxon>Moraxellaceae</taxon>
        <taxon>Acinetobacter</taxon>
        <taxon>Acinetobacter calcoaceticus/baumannii complex</taxon>
    </lineage>
</organism>
<comment type="caution">
    <text evidence="2">The sequence shown here is derived from an EMBL/GenBank/DDBJ whole genome shotgun (WGS) entry which is preliminary data.</text>
</comment>
<dbReference type="RefSeq" id="WP_200005388.1">
    <property type="nucleotide sequence ID" value="NZ_JAEFCT010000024.1"/>
</dbReference>
<name>A0A8I1L1U4_ACIPI</name>
<feature type="transmembrane region" description="Helical" evidence="1">
    <location>
        <begin position="214"/>
        <end position="233"/>
    </location>
</feature>
<accession>A0A8I1L1U4</accession>
<proteinExistence type="predicted"/>
<keyword evidence="1" id="KW-0472">Membrane</keyword>
<dbReference type="AlphaFoldDB" id="A0A8I1L1U4"/>
<sequence length="352" mass="40638">MLEKYIKTTESEHTKELFGLANGREKVIINITNLKDHPVWDTSFFSDKEKEIILNKLETVEVLVSNEDSVSNTNNFFNLLVSHVSYLNDDLNELYKLKDKASGSYIHVKKNNNSDVPYISSIKTRLPIDQYQQVLLTRVKFSIESLLDVAKQFNKLYEALNKTLPPYLQDLMTRVNDELVSFRRLRNIADNARTENIYNNAVTKYRKLEENYRLFFYCGIAIILFLSVGLLTLKQILVPHIFSIVEFWAVKASILLVGITLISYFLKQSTHYQRLADQNYQTQVELQAYPSFMESIPTEEAANVRKELALKYFGREVDGTAHKDMSNLISDQMKSTTEMVKATTEAIKNLKG</sequence>
<feature type="transmembrane region" description="Helical" evidence="1">
    <location>
        <begin position="245"/>
        <end position="266"/>
    </location>
</feature>
<evidence type="ECO:0000313" key="3">
    <source>
        <dbReference type="Proteomes" id="UP000660083"/>
    </source>
</evidence>
<dbReference type="Proteomes" id="UP000660083">
    <property type="component" value="Unassembled WGS sequence"/>
</dbReference>
<dbReference type="EMBL" id="JAEFCT010000024">
    <property type="protein sequence ID" value="MBK1446623.1"/>
    <property type="molecule type" value="Genomic_DNA"/>
</dbReference>
<evidence type="ECO:0000256" key="1">
    <source>
        <dbReference type="SAM" id="Phobius"/>
    </source>
</evidence>
<gene>
    <name evidence="2" type="ORF">JDA50_19715</name>
</gene>
<keyword evidence="1" id="KW-0812">Transmembrane</keyword>
<reference evidence="2" key="1">
    <citation type="submission" date="2020-12" db="EMBL/GenBank/DDBJ databases">
        <authorList>
            <person name="Chopjitt P."/>
        </authorList>
    </citation>
    <scope>NUCLEOTIDE SEQUENCE</scope>
    <source>
        <strain evidence="2">AP1</strain>
    </source>
</reference>
<evidence type="ECO:0000313" key="2">
    <source>
        <dbReference type="EMBL" id="MBK1446623.1"/>
    </source>
</evidence>